<accession>A0A9P8L3P8</accession>
<organism evidence="3 4">
    <name type="scientific">Glutinoglossum americanum</name>
    <dbReference type="NCBI Taxonomy" id="1670608"/>
    <lineage>
        <taxon>Eukaryota</taxon>
        <taxon>Fungi</taxon>
        <taxon>Dikarya</taxon>
        <taxon>Ascomycota</taxon>
        <taxon>Pezizomycotina</taxon>
        <taxon>Geoglossomycetes</taxon>
        <taxon>Geoglossales</taxon>
        <taxon>Geoglossaceae</taxon>
        <taxon>Glutinoglossum</taxon>
    </lineage>
</organism>
<evidence type="ECO:0000313" key="3">
    <source>
        <dbReference type="EMBL" id="KAH0542312.1"/>
    </source>
</evidence>
<dbReference type="Proteomes" id="UP000698800">
    <property type="component" value="Unassembled WGS sequence"/>
</dbReference>
<feature type="compositionally biased region" description="Basic residues" evidence="1">
    <location>
        <begin position="114"/>
        <end position="124"/>
    </location>
</feature>
<dbReference type="CDD" id="cd22762">
    <property type="entry name" value="OTU_fungi_OTU2-like"/>
    <property type="match status" value="1"/>
</dbReference>
<evidence type="ECO:0000313" key="4">
    <source>
        <dbReference type="Proteomes" id="UP000698800"/>
    </source>
</evidence>
<dbReference type="OrthoDB" id="415023at2759"/>
<dbReference type="InterPro" id="IPR038765">
    <property type="entry name" value="Papain-like_cys_pep_sf"/>
</dbReference>
<dbReference type="SUPFAM" id="SSF54001">
    <property type="entry name" value="Cysteine proteinases"/>
    <property type="match status" value="1"/>
</dbReference>
<proteinExistence type="predicted"/>
<dbReference type="EMBL" id="JAGHQL010000056">
    <property type="protein sequence ID" value="KAH0542312.1"/>
    <property type="molecule type" value="Genomic_DNA"/>
</dbReference>
<comment type="caution">
    <text evidence="3">The sequence shown here is derived from an EMBL/GenBank/DDBJ whole genome shotgun (WGS) entry which is preliminary data.</text>
</comment>
<protein>
    <recommendedName>
        <fullName evidence="2">OTU domain-containing protein</fullName>
    </recommendedName>
</protein>
<evidence type="ECO:0000259" key="2">
    <source>
        <dbReference type="PROSITE" id="PS50802"/>
    </source>
</evidence>
<feature type="compositionally biased region" description="Acidic residues" evidence="1">
    <location>
        <begin position="72"/>
        <end position="82"/>
    </location>
</feature>
<feature type="domain" description="OTU" evidence="2">
    <location>
        <begin position="163"/>
        <end position="314"/>
    </location>
</feature>
<dbReference type="AlphaFoldDB" id="A0A9P8L3P8"/>
<feature type="compositionally biased region" description="Low complexity" evidence="1">
    <location>
        <begin position="95"/>
        <end position="109"/>
    </location>
</feature>
<dbReference type="GO" id="GO:0004843">
    <property type="term" value="F:cysteine-type deubiquitinase activity"/>
    <property type="evidence" value="ECO:0007669"/>
    <property type="project" value="TreeGrafter"/>
</dbReference>
<sequence>MEELRTIHKKELRDLQARITQKKKSATKKTRKGVNEECEALERQLKEKQDLELSELAGGLPTNNMNGGIVGDEPEEPEETDEPPFPGQPDRIQKSLRSLSPPSLQSIQPERPRKPNRQKARLARRTAEQETLAAQAAEEAANLPDLREQERLTMLKEFEVHGLSEKEVRPDGHCLYSAVADQLAELGIDLEPKLASTTAPNGVEGSRNELPEYSRVRMVTAKFISEHPDDFSPFLEEPLSEYVHKIRDTAEWGGQLELLALARAYGAQINVLQGDGRIVSVGPGEGVSDGKELWLAYYRHSFGLGEHYNSLRKGK</sequence>
<gene>
    <name evidence="3" type="ORF">FGG08_003249</name>
</gene>
<evidence type="ECO:0000256" key="1">
    <source>
        <dbReference type="SAM" id="MobiDB-lite"/>
    </source>
</evidence>
<dbReference type="InterPro" id="IPR049771">
    <property type="entry name" value="OTU2-like_OTU"/>
</dbReference>
<dbReference type="InterPro" id="IPR003323">
    <property type="entry name" value="OTU_dom"/>
</dbReference>
<dbReference type="PANTHER" id="PTHR12419:SF10">
    <property type="entry name" value="DEUBIQUITINASE OTUD6B"/>
    <property type="match status" value="1"/>
</dbReference>
<name>A0A9P8L3P8_9PEZI</name>
<dbReference type="PANTHER" id="PTHR12419">
    <property type="entry name" value="OTU DOMAIN CONTAINING PROTEIN"/>
    <property type="match status" value="1"/>
</dbReference>
<dbReference type="GO" id="GO:0016579">
    <property type="term" value="P:protein deubiquitination"/>
    <property type="evidence" value="ECO:0007669"/>
    <property type="project" value="TreeGrafter"/>
</dbReference>
<keyword evidence="4" id="KW-1185">Reference proteome</keyword>
<feature type="compositionally biased region" description="Basic and acidic residues" evidence="1">
    <location>
        <begin position="40"/>
        <end position="51"/>
    </location>
</feature>
<dbReference type="Pfam" id="PF02338">
    <property type="entry name" value="OTU"/>
    <property type="match status" value="1"/>
</dbReference>
<feature type="compositionally biased region" description="Basic residues" evidence="1">
    <location>
        <begin position="20"/>
        <end position="32"/>
    </location>
</feature>
<dbReference type="Gene3D" id="3.90.70.80">
    <property type="match status" value="1"/>
</dbReference>
<reference evidence="3" key="1">
    <citation type="submission" date="2021-03" db="EMBL/GenBank/DDBJ databases">
        <title>Comparative genomics and phylogenomic investigation of the class Geoglossomycetes provide insights into ecological specialization and systematics.</title>
        <authorList>
            <person name="Melie T."/>
            <person name="Pirro S."/>
            <person name="Miller A.N."/>
            <person name="Quandt A."/>
        </authorList>
    </citation>
    <scope>NUCLEOTIDE SEQUENCE</scope>
    <source>
        <strain evidence="3">GBOQ0MN5Z8</strain>
    </source>
</reference>
<feature type="region of interest" description="Disordered" evidence="1">
    <location>
        <begin position="15"/>
        <end position="130"/>
    </location>
</feature>
<dbReference type="InterPro" id="IPR050704">
    <property type="entry name" value="Peptidase_C85-like"/>
</dbReference>
<dbReference type="PROSITE" id="PS50802">
    <property type="entry name" value="OTU"/>
    <property type="match status" value="1"/>
</dbReference>